<sequence>MATCINKPSSKNPRIQHSPNKINHSSSLSSHLATVELKQRILGSLSKLSDRDTHQIAVDDLENIIRTLPPERFPMFVNTLLHDPPSSVDPSTRQPPTTAKRECLRILAFLCSTHPESASSHLPKIISHVVRRVKDSSSDTSVRDACRDAIGSLSALYLGTINDPLVESYTSVVALFVKPLFEAMAEQNKGAQAGAAVCLAKVVECAFGEGGSDERCNAVGFAFQKLVPRICKLLGGQSFLSKASLLLVVSSLSQVGAITVQGMQSLLQVIRECMENSDWTTRKAAADTLSVLASNSTHLIGDGTVSTIAALEACRFDKVKPVRDSITEALGLWKRIGGEEDKTPVGRNSFADDNEDSGATSDHVQKFDVRGSNLTDKVLDLSTKKTLNTCQISEPKSSGIQEKAVNILKKKLSCLNDKELNPEFFQKLETRSSDDLPVEVVVPSKNQQLQGEGEQESKGLNSQRISSHDSTDIRGSYANAQRKSGGYTKTQDLNEFARDRLTEQRIFKSKDSKLMRGLDSDDIVNAGQKDSSAHPLISRSDNNFESSTMNNKSSWLTIQRQLSQLERQQSDLMNMLQDFMGGSHDSMVTLENRVRGLERVVEEMARDLAVSGRRSNNMMMGFEGSPGRGSTKFNGFSEYSNSKYSRTGEGRMPFTERYLSSDGGMPSGLRGRDQHWRSDTESWDTHGYASPKNGLVARRGLNNSSSVEGRLSRMEYDSGDQIGNRRGWEKGSGPFRLGEGPSARSVWQASKDEATLEAIRVAGEDNGTHRTQPKKLVAELDGEALNDDNYGAERGPMWANWTCAMDSLLAGDLDSAYSAILSSGDDLLLLKLMDRTGPVMDQLCNEVANDVLYAVVQFLSEQSLHDIAFAWIQQLTELVVENGPEYLGVHIENKKEILTGLHNASLMEPQEDWEGATAERLLMQLASSWEINIQ</sequence>
<gene>
    <name evidence="5" type="ORF">ZOSMA_38G01030</name>
</gene>
<keyword evidence="1" id="KW-0175">Coiled coil</keyword>
<dbReference type="AlphaFoldDB" id="A0A0K9P727"/>
<evidence type="ECO:0000256" key="1">
    <source>
        <dbReference type="SAM" id="Coils"/>
    </source>
</evidence>
<dbReference type="InterPro" id="IPR057600">
    <property type="entry name" value="TORTIFOLIA1/SINE1-2_N"/>
</dbReference>
<dbReference type="EMBL" id="LFYR01001193">
    <property type="protein sequence ID" value="KMZ63995.1"/>
    <property type="molecule type" value="Genomic_DNA"/>
</dbReference>
<comment type="caution">
    <text evidence="5">The sequence shown here is derived from an EMBL/GenBank/DDBJ whole genome shotgun (WGS) entry which is preliminary data.</text>
</comment>
<keyword evidence="6" id="KW-1185">Reference proteome</keyword>
<dbReference type="Pfam" id="PF24713">
    <property type="entry name" value="TOR1L1_C"/>
    <property type="match status" value="1"/>
</dbReference>
<evidence type="ECO:0000313" key="6">
    <source>
        <dbReference type="Proteomes" id="UP000036987"/>
    </source>
</evidence>
<dbReference type="GO" id="GO:0010031">
    <property type="term" value="P:circumnutation"/>
    <property type="evidence" value="ECO:0000318"/>
    <property type="project" value="GO_Central"/>
</dbReference>
<dbReference type="OrthoDB" id="298726at2759"/>
<accession>A0A0K9P727</accession>
<dbReference type="PANTHER" id="PTHR31355">
    <property type="entry name" value="MICROTUBULE-ASSOCIATED PROTEIN TORTIFOLIA1"/>
    <property type="match status" value="1"/>
</dbReference>
<feature type="coiled-coil region" evidence="1">
    <location>
        <begin position="558"/>
        <end position="607"/>
    </location>
</feature>
<dbReference type="SUPFAM" id="SSF48371">
    <property type="entry name" value="ARM repeat"/>
    <property type="match status" value="1"/>
</dbReference>
<feature type="region of interest" description="Disordered" evidence="2">
    <location>
        <begin position="1"/>
        <end position="28"/>
    </location>
</feature>
<dbReference type="InterPro" id="IPR057599">
    <property type="entry name" value="TORTIFOLIA1/TORL1-2_C"/>
</dbReference>
<protein>
    <submittedName>
        <fullName evidence="5">Microtubule-associated protein TORTIFOLIA1</fullName>
    </submittedName>
</protein>
<evidence type="ECO:0000256" key="2">
    <source>
        <dbReference type="SAM" id="MobiDB-lite"/>
    </source>
</evidence>
<dbReference type="InterPro" id="IPR033337">
    <property type="entry name" value="TORTIFOLIA1/SINE1-2"/>
</dbReference>
<dbReference type="Proteomes" id="UP000036987">
    <property type="component" value="Unassembled WGS sequence"/>
</dbReference>
<evidence type="ECO:0000259" key="3">
    <source>
        <dbReference type="Pfam" id="PF24713"/>
    </source>
</evidence>
<feature type="domain" description="TORTIFOLIA1/TORL1-2 C-terminal" evidence="3">
    <location>
        <begin position="797"/>
        <end position="929"/>
    </location>
</feature>
<feature type="domain" description="TORTIFOLIA1/SINE1-2 N-terminal" evidence="4">
    <location>
        <begin position="35"/>
        <end position="334"/>
    </location>
</feature>
<name>A0A0K9P727_ZOSMR</name>
<dbReference type="GO" id="GO:0009826">
    <property type="term" value="P:unidimensional cell growth"/>
    <property type="evidence" value="ECO:0000318"/>
    <property type="project" value="GO_Central"/>
</dbReference>
<reference evidence="6" key="1">
    <citation type="journal article" date="2016" name="Nature">
        <title>The genome of the seagrass Zostera marina reveals angiosperm adaptation to the sea.</title>
        <authorList>
            <person name="Olsen J.L."/>
            <person name="Rouze P."/>
            <person name="Verhelst B."/>
            <person name="Lin Y.-C."/>
            <person name="Bayer T."/>
            <person name="Collen J."/>
            <person name="Dattolo E."/>
            <person name="De Paoli E."/>
            <person name="Dittami S."/>
            <person name="Maumus F."/>
            <person name="Michel G."/>
            <person name="Kersting A."/>
            <person name="Lauritano C."/>
            <person name="Lohaus R."/>
            <person name="Toepel M."/>
            <person name="Tonon T."/>
            <person name="Vanneste K."/>
            <person name="Amirebrahimi M."/>
            <person name="Brakel J."/>
            <person name="Bostroem C."/>
            <person name="Chovatia M."/>
            <person name="Grimwood J."/>
            <person name="Jenkins J.W."/>
            <person name="Jueterbock A."/>
            <person name="Mraz A."/>
            <person name="Stam W.T."/>
            <person name="Tice H."/>
            <person name="Bornberg-Bauer E."/>
            <person name="Green P.J."/>
            <person name="Pearson G.A."/>
            <person name="Procaccini G."/>
            <person name="Duarte C.M."/>
            <person name="Schmutz J."/>
            <person name="Reusch T.B.H."/>
            <person name="Van de Peer Y."/>
        </authorList>
    </citation>
    <scope>NUCLEOTIDE SEQUENCE [LARGE SCALE GENOMIC DNA]</scope>
    <source>
        <strain evidence="6">cv. Finnish</strain>
    </source>
</reference>
<proteinExistence type="predicted"/>
<dbReference type="Gene3D" id="1.25.10.10">
    <property type="entry name" value="Leucine-rich Repeat Variant"/>
    <property type="match status" value="2"/>
</dbReference>
<dbReference type="Pfam" id="PF24714">
    <property type="entry name" value="TOR1L1_N"/>
    <property type="match status" value="1"/>
</dbReference>
<feature type="region of interest" description="Disordered" evidence="2">
    <location>
        <begin position="722"/>
        <end position="742"/>
    </location>
</feature>
<organism evidence="5 6">
    <name type="scientific">Zostera marina</name>
    <name type="common">Eelgrass</name>
    <dbReference type="NCBI Taxonomy" id="29655"/>
    <lineage>
        <taxon>Eukaryota</taxon>
        <taxon>Viridiplantae</taxon>
        <taxon>Streptophyta</taxon>
        <taxon>Embryophyta</taxon>
        <taxon>Tracheophyta</taxon>
        <taxon>Spermatophyta</taxon>
        <taxon>Magnoliopsida</taxon>
        <taxon>Liliopsida</taxon>
        <taxon>Zosteraceae</taxon>
        <taxon>Zostera</taxon>
    </lineage>
</organism>
<evidence type="ECO:0000259" key="4">
    <source>
        <dbReference type="Pfam" id="PF24714"/>
    </source>
</evidence>
<feature type="region of interest" description="Disordered" evidence="2">
    <location>
        <begin position="444"/>
        <end position="473"/>
    </location>
</feature>
<evidence type="ECO:0000313" key="5">
    <source>
        <dbReference type="EMBL" id="KMZ63995.1"/>
    </source>
</evidence>
<dbReference type="PANTHER" id="PTHR31355:SF7">
    <property type="entry name" value="MICROTUBULE-ASSOCIATED PROTEIN TORTIFOLIA1"/>
    <property type="match status" value="1"/>
</dbReference>
<dbReference type="InterPro" id="IPR011989">
    <property type="entry name" value="ARM-like"/>
</dbReference>
<dbReference type="GO" id="GO:0010005">
    <property type="term" value="C:cortical microtubule, transverse to long axis"/>
    <property type="evidence" value="ECO:0000318"/>
    <property type="project" value="GO_Central"/>
</dbReference>
<feature type="region of interest" description="Disordered" evidence="2">
    <location>
        <begin position="526"/>
        <end position="545"/>
    </location>
</feature>
<feature type="region of interest" description="Disordered" evidence="2">
    <location>
        <begin position="343"/>
        <end position="362"/>
    </location>
</feature>
<dbReference type="OMA" id="TCWSNAM"/>
<dbReference type="InterPro" id="IPR016024">
    <property type="entry name" value="ARM-type_fold"/>
</dbReference>
<dbReference type="GO" id="GO:0008017">
    <property type="term" value="F:microtubule binding"/>
    <property type="evidence" value="ECO:0000318"/>
    <property type="project" value="GO_Central"/>
</dbReference>